<dbReference type="SUPFAM" id="SSF53649">
    <property type="entry name" value="Alkaline phosphatase-like"/>
    <property type="match status" value="1"/>
</dbReference>
<comment type="caution">
    <text evidence="4">The sequence shown here is derived from an EMBL/GenBank/DDBJ whole genome shotgun (WGS) entry which is preliminary data.</text>
</comment>
<dbReference type="InterPro" id="IPR017850">
    <property type="entry name" value="Alkaline_phosphatase_core_sf"/>
</dbReference>
<organism evidence="4 5">
    <name type="scientific">Symbiodinium microadriaticum</name>
    <name type="common">Dinoflagellate</name>
    <name type="synonym">Zooxanthella microadriatica</name>
    <dbReference type="NCBI Taxonomy" id="2951"/>
    <lineage>
        <taxon>Eukaryota</taxon>
        <taxon>Sar</taxon>
        <taxon>Alveolata</taxon>
        <taxon>Dinophyceae</taxon>
        <taxon>Suessiales</taxon>
        <taxon>Symbiodiniaceae</taxon>
        <taxon>Symbiodinium</taxon>
    </lineage>
</organism>
<dbReference type="PANTHER" id="PTHR46615:SF1">
    <property type="entry name" value="ARYLSULFATASE K"/>
    <property type="match status" value="1"/>
</dbReference>
<dbReference type="InterPro" id="IPR036908">
    <property type="entry name" value="RlpA-like_sf"/>
</dbReference>
<protein>
    <submittedName>
        <fullName evidence="4">Arylsulfatase K</fullName>
    </submittedName>
</protein>
<dbReference type="PANTHER" id="PTHR46615">
    <property type="entry name" value="ARYLSULFATASE K"/>
    <property type="match status" value="1"/>
</dbReference>
<dbReference type="InterPro" id="IPR008928">
    <property type="entry name" value="6-hairpin_glycosidase_sf"/>
</dbReference>
<dbReference type="Proteomes" id="UP000186817">
    <property type="component" value="Unassembled WGS sequence"/>
</dbReference>
<dbReference type="GO" id="GO:0015024">
    <property type="term" value="F:glucuronate-2-sulfatase activity"/>
    <property type="evidence" value="ECO:0007669"/>
    <property type="project" value="TreeGrafter"/>
</dbReference>
<dbReference type="GO" id="GO:0005975">
    <property type="term" value="P:carbohydrate metabolic process"/>
    <property type="evidence" value="ECO:0007669"/>
    <property type="project" value="InterPro"/>
</dbReference>
<dbReference type="Gene3D" id="2.60.40.1170">
    <property type="entry name" value="Mu homology domain, subdomain B"/>
    <property type="match status" value="1"/>
</dbReference>
<dbReference type="SUPFAM" id="SSF50685">
    <property type="entry name" value="Barwin-like endoglucanases"/>
    <property type="match status" value="1"/>
</dbReference>
<evidence type="ECO:0000256" key="2">
    <source>
        <dbReference type="SAM" id="SignalP"/>
    </source>
</evidence>
<gene>
    <name evidence="4" type="primary">ARSK</name>
    <name evidence="4" type="ORF">AK812_SmicGene27542</name>
</gene>
<evidence type="ECO:0000313" key="4">
    <source>
        <dbReference type="EMBL" id="OLP90839.1"/>
    </source>
</evidence>
<dbReference type="InterPro" id="IPR036168">
    <property type="entry name" value="AP2_Mu_C_sf"/>
</dbReference>
<dbReference type="InterPro" id="IPR000917">
    <property type="entry name" value="Sulfatase_N"/>
</dbReference>
<dbReference type="OrthoDB" id="1886626at2759"/>
<dbReference type="Pfam" id="PF00884">
    <property type="entry name" value="Sulfatase"/>
    <property type="match status" value="1"/>
</dbReference>
<dbReference type="Gene3D" id="2.40.40.10">
    <property type="entry name" value="RlpA-like domain"/>
    <property type="match status" value="1"/>
</dbReference>
<keyword evidence="5" id="KW-1185">Reference proteome</keyword>
<dbReference type="InterPro" id="IPR012341">
    <property type="entry name" value="6hp_glycosidase-like_sf"/>
</dbReference>
<dbReference type="Gene3D" id="1.50.10.10">
    <property type="match status" value="1"/>
</dbReference>
<dbReference type="EMBL" id="LSRX01000692">
    <property type="protein sequence ID" value="OLP90839.1"/>
    <property type="molecule type" value="Genomic_DNA"/>
</dbReference>
<dbReference type="SUPFAM" id="SSF49447">
    <property type="entry name" value="Second domain of Mu2 adaptin subunit (ap50) of ap2 adaptor"/>
    <property type="match status" value="2"/>
</dbReference>
<reference evidence="4 5" key="1">
    <citation type="submission" date="2016-02" db="EMBL/GenBank/DDBJ databases">
        <title>Genome analysis of coral dinoflagellate symbionts highlights evolutionary adaptations to a symbiotic lifestyle.</title>
        <authorList>
            <person name="Aranda M."/>
            <person name="Li Y."/>
            <person name="Liew Y.J."/>
            <person name="Baumgarten S."/>
            <person name="Simakov O."/>
            <person name="Wilson M."/>
            <person name="Piel J."/>
            <person name="Ashoor H."/>
            <person name="Bougouffa S."/>
            <person name="Bajic V.B."/>
            <person name="Ryu T."/>
            <person name="Ravasi T."/>
            <person name="Bayer T."/>
            <person name="Micklem G."/>
            <person name="Kim H."/>
            <person name="Bhak J."/>
            <person name="Lajeunesse T.C."/>
            <person name="Voolstra C.R."/>
        </authorList>
    </citation>
    <scope>NUCLEOTIDE SEQUENCE [LARGE SCALE GENOMIC DNA]</scope>
    <source>
        <strain evidence="4 5">CCMP2467</strain>
    </source>
</reference>
<feature type="chain" id="PRO_5011982827" evidence="2">
    <location>
        <begin position="20"/>
        <end position="1432"/>
    </location>
</feature>
<dbReference type="Gene3D" id="3.40.720.10">
    <property type="entry name" value="Alkaline Phosphatase, subunit A"/>
    <property type="match status" value="1"/>
</dbReference>
<dbReference type="PROSITE" id="PS50842">
    <property type="entry name" value="EXPANSIN_EG45"/>
    <property type="match status" value="1"/>
</dbReference>
<evidence type="ECO:0000259" key="3">
    <source>
        <dbReference type="PROSITE" id="PS50842"/>
    </source>
</evidence>
<proteinExistence type="predicted"/>
<feature type="domain" description="Expansin-like EG45" evidence="3">
    <location>
        <begin position="62"/>
        <end position="164"/>
    </location>
</feature>
<evidence type="ECO:0000256" key="1">
    <source>
        <dbReference type="SAM" id="MobiDB-lite"/>
    </source>
</evidence>
<sequence length="1432" mass="154140">MASCFAGLTLALGLAAAAAAESCSTAGSLMLQARRGLHKHAMSEVVTASMGLWTDDASAFQGGSCEYASASQGGLQSPSATSKYLESRAVCLANPAIYGNGVACGSCWKAQREGQGSMVVQIIGSHGGSNNLDCFFDAFSTIAGADAGTFEVSLEPVECEVTDAGPVATVVDGDNAWYTRAIFSNLPHAVLAASISVDGKATEMRRTSGATWEANLGGGGSVVGFKVSLEGGKEMAFRDCFSSWPVARGSSCSTSGTSPAPSPTTTPTTPSTTPKLTTTTTTMETTTPAPTPSPTECAAPGDDCRDAGCCQQAGQTCYEKDDFFAGCRSSCEPGKVNPADPEEYRTPWSCDIVGSSPAPAPIPSPFPVRPVPSPGPGPSGAFRTLQGSCSAIFWRSSWGIVSESQGYGLLLAGTLLAAMGSDSDFGRVSELTYELFLGWRRMCELSAAGGSCQDDEGFQCGGGQYPCLPHWKFGEDLTQVVGKGAAPDGEVDALMGMLLAVLALEGTSREPAWLGEVGQWAYDTCKQFYFSSTVASPSGQHQIVKLGSCWGGWGTQGQNPSYHAPGVYRLCRDYMASHDEKYGGSSMEGDRFATNWETLIATSYKMLAATQLGPDLRRWTSTPGSASRTIWRVVVDFLLYPSEAGPAADFLSPVAKHLGKKENSGRWASSLDVDGACLVETIHPGWHVNMFMAAPTFASLVCPAELEGGRQQELLDSAGRLLASKRIRDYYSGSWVAISTMTLNGDLAKAAANAKIGSAARSAAAPVYLASEHRLLWNIKKFQGGTEAAIKCRVTLSAPVSNVQNIKKEVGPVSLTYEIPMYNVSNLQASEIRGSVAMGRLLACLLALGFADGAGVEPILDSEVGTGAGRRPHILFLMVDQMDGRLLDDATPQFKPPLPNLRALAADGVYFPQAYSSSPQCVPARSSMLAGRYPSQIKVWDNWVGIASVNGSLDNIDSHCAKTFSEETCRRFAIEQKVNGTFIDALAASGYNVTLWGKMHAGAGLHHYSGRIDAWPWGGKRLPKAAMEWTRALGLTPDQEVPGLPTEDDLQRPATGPLDYAASRSCTELLDSGLFKSSTPQFLYCSLLVPHSPFWTNATYLAQVPDLGNYSLPQWPPKLEVHPADEYTSRTKKLWRLDETSPEKVAHLRKVYFSMCIEADQLLGSIIDAFRRSSSFDDAYVIMLGDHGEHATENRMLGKNSFFEAAARVPLMMAGPGISKGQVIQDLTSLYDIFPTVLDMAGVEPSIQPVGESLLPVAKEHQKKKKDFVVAEYHSVFSATGSFMICQGHFKLIAYAPLMPGAAAWPPQLFDLHADPWEKHNIAPNSPSDVQRLMELLDQELDMKAADAAKKMFDKEMFLYFWYHATGSAQHCFNAMRRVYASFSAADAQKLAQWLGKPCPVRYLRIAERHKSYNPCRWVRYVTQSSSYVCRF</sequence>
<feature type="signal peptide" evidence="2">
    <location>
        <begin position="1"/>
        <end position="19"/>
    </location>
</feature>
<dbReference type="InterPro" id="IPR051849">
    <property type="entry name" value="GAG-degrading_sulfatase"/>
</dbReference>
<dbReference type="InterPro" id="IPR007112">
    <property type="entry name" value="Expansin/allergen_DPBB_dom"/>
</dbReference>
<keyword evidence="2" id="KW-0732">Signal</keyword>
<dbReference type="SUPFAM" id="SSF48208">
    <property type="entry name" value="Six-hairpin glycosidases"/>
    <property type="match status" value="1"/>
</dbReference>
<dbReference type="CDD" id="cd22271">
    <property type="entry name" value="DPBB_EXP_N-like"/>
    <property type="match status" value="1"/>
</dbReference>
<accession>A0A1Q9D6L8</accession>
<evidence type="ECO:0000313" key="5">
    <source>
        <dbReference type="Proteomes" id="UP000186817"/>
    </source>
</evidence>
<name>A0A1Q9D6L8_SYMMI</name>
<feature type="compositionally biased region" description="Low complexity" evidence="1">
    <location>
        <begin position="251"/>
        <end position="288"/>
    </location>
</feature>
<dbReference type="GO" id="GO:0004065">
    <property type="term" value="F:arylsulfatase activity"/>
    <property type="evidence" value="ECO:0007669"/>
    <property type="project" value="TreeGrafter"/>
</dbReference>
<feature type="region of interest" description="Disordered" evidence="1">
    <location>
        <begin position="251"/>
        <end position="295"/>
    </location>
</feature>